<dbReference type="InterPro" id="IPR002104">
    <property type="entry name" value="Integrase_catalytic"/>
</dbReference>
<dbReference type="RefSeq" id="WP_188786501.1">
    <property type="nucleotide sequence ID" value="NZ_BMOC01000005.1"/>
</dbReference>
<dbReference type="InterPro" id="IPR013762">
    <property type="entry name" value="Integrase-like_cat_sf"/>
</dbReference>
<accession>A0A830EF16</accession>
<protein>
    <recommendedName>
        <fullName evidence="2">Tyr recombinase domain-containing protein</fullName>
    </recommendedName>
</protein>
<reference evidence="3" key="2">
    <citation type="submission" date="2020-09" db="EMBL/GenBank/DDBJ databases">
        <authorList>
            <person name="Sun Q."/>
            <person name="Ohkuma M."/>
        </authorList>
    </citation>
    <scope>NUCLEOTIDE SEQUENCE</scope>
    <source>
        <strain evidence="3">JCM 14359</strain>
    </source>
</reference>
<name>A0A830EF16_9EURY</name>
<evidence type="ECO:0000259" key="2">
    <source>
        <dbReference type="PROSITE" id="PS51898"/>
    </source>
</evidence>
<dbReference type="SUPFAM" id="SSF56349">
    <property type="entry name" value="DNA breaking-rejoining enzymes"/>
    <property type="match status" value="1"/>
</dbReference>
<proteinExistence type="predicted"/>
<feature type="domain" description="Tyr recombinase" evidence="2">
    <location>
        <begin position="137"/>
        <end position="306"/>
    </location>
</feature>
<dbReference type="Gene3D" id="1.10.443.10">
    <property type="entry name" value="Intergrase catalytic core"/>
    <property type="match status" value="1"/>
</dbReference>
<comment type="caution">
    <text evidence="3">The sequence shown here is derived from an EMBL/GenBank/DDBJ whole genome shotgun (WGS) entry which is preliminary data.</text>
</comment>
<dbReference type="GO" id="GO:0006310">
    <property type="term" value="P:DNA recombination"/>
    <property type="evidence" value="ECO:0007669"/>
    <property type="project" value="UniProtKB-KW"/>
</dbReference>
<gene>
    <name evidence="3" type="ORF">GCM10008995_12190</name>
</gene>
<sequence length="336" mass="40079">MQYEEYAEKAKQRYAEATLKDRKSCLRLFDVYLAGPHTDGMSGEDAVQRFRDLKRTARASYQFSEHEPSSFEQVTEFISLVFELDLSREMIRHYFDSVQSYCDEMNLEWFSEREFRKYRERRFKNSDSANVYGLAADDRNVYRLSEVETILKNSESPYREFFAIQYLHCRRPGEVLLLEASDVRLEDSLVWYHILKQQRGEDNREYVQIRDDRERELLRELPHGEEGKLFDFTLNEVRDELRRVQQDQDIPQLKLKDFRHTRVSHLKAAGWSDVGIRDKYTKHKHLSTLQDRYMSYVPEDISEDDLWEVLGNSTGREDRGQDSNNEVATVIEEYGL</sequence>
<reference evidence="3" key="1">
    <citation type="journal article" date="2014" name="Int. J. Syst. Evol. Microbiol.">
        <title>Complete genome sequence of Corynebacterium casei LMG S-19264T (=DSM 44701T), isolated from a smear-ripened cheese.</title>
        <authorList>
            <consortium name="US DOE Joint Genome Institute (JGI-PGF)"/>
            <person name="Walter F."/>
            <person name="Albersmeier A."/>
            <person name="Kalinowski J."/>
            <person name="Ruckert C."/>
        </authorList>
    </citation>
    <scope>NUCLEOTIDE SEQUENCE</scope>
    <source>
        <strain evidence="3">JCM 14359</strain>
    </source>
</reference>
<dbReference type="InterPro" id="IPR011010">
    <property type="entry name" value="DNA_brk_join_enz"/>
</dbReference>
<evidence type="ECO:0000256" key="1">
    <source>
        <dbReference type="ARBA" id="ARBA00023172"/>
    </source>
</evidence>
<dbReference type="GO" id="GO:0003677">
    <property type="term" value="F:DNA binding"/>
    <property type="evidence" value="ECO:0007669"/>
    <property type="project" value="InterPro"/>
</dbReference>
<dbReference type="EMBL" id="BMOC01000005">
    <property type="protein sequence ID" value="GGJ03927.1"/>
    <property type="molecule type" value="Genomic_DNA"/>
</dbReference>
<dbReference type="AlphaFoldDB" id="A0A830EF16"/>
<dbReference type="Proteomes" id="UP000653099">
    <property type="component" value="Unassembled WGS sequence"/>
</dbReference>
<dbReference type="GO" id="GO:0015074">
    <property type="term" value="P:DNA integration"/>
    <property type="evidence" value="ECO:0007669"/>
    <property type="project" value="InterPro"/>
</dbReference>
<evidence type="ECO:0000313" key="4">
    <source>
        <dbReference type="Proteomes" id="UP000653099"/>
    </source>
</evidence>
<keyword evidence="1" id="KW-0233">DNA recombination</keyword>
<dbReference type="OrthoDB" id="375114at2157"/>
<organism evidence="3 4">
    <name type="scientific">Halobellus salinus</name>
    <dbReference type="NCBI Taxonomy" id="931585"/>
    <lineage>
        <taxon>Archaea</taxon>
        <taxon>Methanobacteriati</taxon>
        <taxon>Methanobacteriota</taxon>
        <taxon>Stenosarchaea group</taxon>
        <taxon>Halobacteria</taxon>
        <taxon>Halobacteriales</taxon>
        <taxon>Haloferacaceae</taxon>
        <taxon>Halobellus</taxon>
    </lineage>
</organism>
<evidence type="ECO:0000313" key="3">
    <source>
        <dbReference type="EMBL" id="GGJ03927.1"/>
    </source>
</evidence>
<keyword evidence="4" id="KW-1185">Reference proteome</keyword>
<dbReference type="PROSITE" id="PS51898">
    <property type="entry name" value="TYR_RECOMBINASE"/>
    <property type="match status" value="1"/>
</dbReference>